<name>A0A2T5MES9_9GAMM</name>
<evidence type="ECO:0000259" key="2">
    <source>
        <dbReference type="Pfam" id="PF01578"/>
    </source>
</evidence>
<dbReference type="InterPro" id="IPR052372">
    <property type="entry name" value="YpjD/HemX"/>
</dbReference>
<keyword evidence="1" id="KW-0812">Transmembrane</keyword>
<organism evidence="3 4">
    <name type="scientific">Stenotrophobium rhamnosiphilum</name>
    <dbReference type="NCBI Taxonomy" id="2029166"/>
    <lineage>
        <taxon>Bacteria</taxon>
        <taxon>Pseudomonadati</taxon>
        <taxon>Pseudomonadota</taxon>
        <taxon>Gammaproteobacteria</taxon>
        <taxon>Nevskiales</taxon>
        <taxon>Nevskiaceae</taxon>
        <taxon>Stenotrophobium</taxon>
    </lineage>
</organism>
<reference evidence="3 4" key="1">
    <citation type="submission" date="2018-04" db="EMBL/GenBank/DDBJ databases">
        <title>Novel species isolated from glacier.</title>
        <authorList>
            <person name="Liu Q."/>
            <person name="Xin Y.-H."/>
        </authorList>
    </citation>
    <scope>NUCLEOTIDE SEQUENCE [LARGE SCALE GENOMIC DNA]</scope>
    <source>
        <strain evidence="3 4">GT1R17</strain>
    </source>
</reference>
<feature type="domain" description="Cytochrome c assembly protein" evidence="2">
    <location>
        <begin position="59"/>
        <end position="254"/>
    </location>
</feature>
<feature type="transmembrane region" description="Helical" evidence="1">
    <location>
        <begin position="234"/>
        <end position="253"/>
    </location>
</feature>
<keyword evidence="1" id="KW-0472">Membrane</keyword>
<feature type="transmembrane region" description="Helical" evidence="1">
    <location>
        <begin position="169"/>
        <end position="192"/>
    </location>
</feature>
<feature type="transmembrane region" description="Helical" evidence="1">
    <location>
        <begin position="85"/>
        <end position="103"/>
    </location>
</feature>
<gene>
    <name evidence="3" type="ORF">CJD38_12325</name>
</gene>
<keyword evidence="4" id="KW-1185">Reference proteome</keyword>
<evidence type="ECO:0000256" key="1">
    <source>
        <dbReference type="SAM" id="Phobius"/>
    </source>
</evidence>
<dbReference type="AlphaFoldDB" id="A0A2T5MES9"/>
<dbReference type="EMBL" id="QANS01000004">
    <property type="protein sequence ID" value="PTU31072.1"/>
    <property type="molecule type" value="Genomic_DNA"/>
</dbReference>
<accession>A0A2T5MES9</accession>
<dbReference type="Proteomes" id="UP000244248">
    <property type="component" value="Unassembled WGS sequence"/>
</dbReference>
<feature type="transmembrane region" description="Helical" evidence="1">
    <location>
        <begin position="123"/>
        <end position="148"/>
    </location>
</feature>
<dbReference type="Pfam" id="PF01578">
    <property type="entry name" value="Cytochrom_C_asm"/>
    <property type="match status" value="1"/>
</dbReference>
<proteinExistence type="predicted"/>
<dbReference type="GO" id="GO:0017004">
    <property type="term" value="P:cytochrome complex assembly"/>
    <property type="evidence" value="ECO:0007669"/>
    <property type="project" value="InterPro"/>
</dbReference>
<dbReference type="GO" id="GO:0020037">
    <property type="term" value="F:heme binding"/>
    <property type="evidence" value="ECO:0007669"/>
    <property type="project" value="InterPro"/>
</dbReference>
<evidence type="ECO:0000313" key="4">
    <source>
        <dbReference type="Proteomes" id="UP000244248"/>
    </source>
</evidence>
<comment type="caution">
    <text evidence="3">The sequence shown here is derived from an EMBL/GenBank/DDBJ whole genome shotgun (WGS) entry which is preliminary data.</text>
</comment>
<sequence>MPLILAVLAAILAVLAAAVIWRSDNSRADRWLAAGAITLHAAALAHQIFHGGSITIGINEAVSLFTWQSAILLWAFCWKEPLRGLGLVIYPFAGFWAVWAAIWPTDVTGVVISDWTIRTHIVLSLFSAGVLTLAAVQAGALALQDQLLHDPKRGRIMLGLPPLQTMERLLFQLIGVGFFLLSLTLLSGLSFIRDWLAQHLAHKTILSLTAWMIFGTLLWGRWRYGWRGRTAIRWALSGYGVLILAYFGSKIILEEFLGKHWT</sequence>
<feature type="transmembrane region" description="Helical" evidence="1">
    <location>
        <begin position="61"/>
        <end position="78"/>
    </location>
</feature>
<keyword evidence="1" id="KW-1133">Transmembrane helix</keyword>
<dbReference type="InterPro" id="IPR002541">
    <property type="entry name" value="Cyt_c_assembly"/>
</dbReference>
<dbReference type="RefSeq" id="WP_107940658.1">
    <property type="nucleotide sequence ID" value="NZ_QANS01000004.1"/>
</dbReference>
<feature type="transmembrane region" description="Helical" evidence="1">
    <location>
        <begin position="204"/>
        <end position="222"/>
    </location>
</feature>
<dbReference type="PANTHER" id="PTHR38034:SF1">
    <property type="entry name" value="INNER MEMBRANE PROTEIN YPJD"/>
    <property type="match status" value="1"/>
</dbReference>
<dbReference type="OrthoDB" id="9780793at2"/>
<protein>
    <recommendedName>
        <fullName evidence="2">Cytochrome c assembly protein domain-containing protein</fullName>
    </recommendedName>
</protein>
<evidence type="ECO:0000313" key="3">
    <source>
        <dbReference type="EMBL" id="PTU31072.1"/>
    </source>
</evidence>
<dbReference type="PANTHER" id="PTHR38034">
    <property type="entry name" value="INNER MEMBRANE PROTEIN YPJD"/>
    <property type="match status" value="1"/>
</dbReference>